<proteinExistence type="predicted"/>
<feature type="domain" description="YegS/DAGK C-terminal" evidence="1">
    <location>
        <begin position="1"/>
        <end position="75"/>
    </location>
</feature>
<dbReference type="Pfam" id="PF19279">
    <property type="entry name" value="YegS_C"/>
    <property type="match status" value="1"/>
</dbReference>
<dbReference type="EMBL" id="JAJJMA010183125">
    <property type="protein sequence ID" value="MCL7037797.1"/>
    <property type="molecule type" value="Genomic_DNA"/>
</dbReference>
<dbReference type="InterPro" id="IPR045540">
    <property type="entry name" value="YegS/DAGK_C"/>
</dbReference>
<comment type="caution">
    <text evidence="2">The sequence shown here is derived from an EMBL/GenBank/DDBJ whole genome shotgun (WGS) entry which is preliminary data.</text>
</comment>
<feature type="non-terminal residue" evidence="2">
    <location>
        <position position="76"/>
    </location>
</feature>
<accession>A0AA41SJD3</accession>
<evidence type="ECO:0000259" key="1">
    <source>
        <dbReference type="Pfam" id="PF19279"/>
    </source>
</evidence>
<dbReference type="AlphaFoldDB" id="A0AA41SJD3"/>
<sequence>VVILQNFKWYDFVFRMHKLYNGTHLSVENVSSRSVQSIEVEEITGSGSIYLQADGEHLGFLPRKFYILPSAIELIH</sequence>
<dbReference type="SUPFAM" id="SSF111331">
    <property type="entry name" value="NAD kinase/diacylglycerol kinase-like"/>
    <property type="match status" value="1"/>
</dbReference>
<keyword evidence="3" id="KW-1185">Reference proteome</keyword>
<dbReference type="InterPro" id="IPR016064">
    <property type="entry name" value="NAD/diacylglycerol_kinase_sf"/>
</dbReference>
<dbReference type="Gene3D" id="2.60.200.40">
    <property type="match status" value="1"/>
</dbReference>
<protein>
    <recommendedName>
        <fullName evidence="1">YegS/DAGK C-terminal domain-containing protein</fullName>
    </recommendedName>
</protein>
<reference evidence="2" key="1">
    <citation type="submission" date="2022-03" db="EMBL/GenBank/DDBJ databases">
        <title>A functionally conserved STORR gene fusion in Papaver species that diverged 16.8 million years ago.</title>
        <authorList>
            <person name="Catania T."/>
        </authorList>
    </citation>
    <scope>NUCLEOTIDE SEQUENCE</scope>
    <source>
        <strain evidence="2">S-191538</strain>
    </source>
</reference>
<organism evidence="2 3">
    <name type="scientific">Papaver nudicaule</name>
    <name type="common">Iceland poppy</name>
    <dbReference type="NCBI Taxonomy" id="74823"/>
    <lineage>
        <taxon>Eukaryota</taxon>
        <taxon>Viridiplantae</taxon>
        <taxon>Streptophyta</taxon>
        <taxon>Embryophyta</taxon>
        <taxon>Tracheophyta</taxon>
        <taxon>Spermatophyta</taxon>
        <taxon>Magnoliopsida</taxon>
        <taxon>Ranunculales</taxon>
        <taxon>Papaveraceae</taxon>
        <taxon>Papaveroideae</taxon>
        <taxon>Papaver</taxon>
    </lineage>
</organism>
<name>A0AA41SJD3_PAPNU</name>
<dbReference type="Proteomes" id="UP001177140">
    <property type="component" value="Unassembled WGS sequence"/>
</dbReference>
<evidence type="ECO:0000313" key="3">
    <source>
        <dbReference type="Proteomes" id="UP001177140"/>
    </source>
</evidence>
<gene>
    <name evidence="2" type="ORF">MKW94_027114</name>
</gene>
<evidence type="ECO:0000313" key="2">
    <source>
        <dbReference type="EMBL" id="MCL7037797.1"/>
    </source>
</evidence>